<dbReference type="EMBL" id="JAPIUX010000002">
    <property type="protein sequence ID" value="MCX2560625.1"/>
    <property type="molecule type" value="Genomic_DNA"/>
</dbReference>
<keyword evidence="3" id="KW-1185">Reference proteome</keyword>
<evidence type="ECO:0000313" key="2">
    <source>
        <dbReference type="EMBL" id="MCX2560625.1"/>
    </source>
</evidence>
<evidence type="ECO:0008006" key="4">
    <source>
        <dbReference type="Google" id="ProtNLM"/>
    </source>
</evidence>
<sequence length="459" mass="51903">MIPFSDGDPAYYVILGRGLLREHSLPYSYAFDHKPFGVYLFYGVWDRLFPVYPGKFTVLSLLLCGAFCMLCRAFGRFNRVHAFAGLVVFGAVFNVLAGNTELVLVTGEALILALMLRGVETGKTLLFFLAGFCAALVINVNYLAVVCLLAPAALLLFSPGWFRVSRVLLAFLGLCSGLGVLFSPYLIAGHGALQAYFSMQRSFLHQYSGTLSQRLLCAFWMVFYLLLMVPVLVGWVRRFPVRLRQRDGRRNLILPAWCVSSFPATLISGHPYEHYFILCFAPAVIMLAILLRDGASPSCLAMLPLCVTTLFFIGVRLHDNINVASYTRRVDYAGIARMVGRARVLDIRTYHAVFYLSDLKPFDVYLFANHIDILFRENAWKRYMQDLQQNPPYVVTPYVGCETHQVEAPVCQWLQEHYTLVYAANVRHRHRNKPNKFSLALYKLREPTETGVQVSPPGM</sequence>
<feature type="transmembrane region" description="Helical" evidence="1">
    <location>
        <begin position="125"/>
        <end position="157"/>
    </location>
</feature>
<keyword evidence="1" id="KW-0812">Transmembrane</keyword>
<reference evidence="2 3" key="1">
    <citation type="submission" date="2022-11" db="EMBL/GenBank/DDBJ databases">
        <title>Genome sequencing of Acetobacter type strain.</title>
        <authorList>
            <person name="Heo J."/>
            <person name="Lee D."/>
            <person name="Han B.-H."/>
            <person name="Hong S.-B."/>
            <person name="Kwon S.-W."/>
        </authorList>
    </citation>
    <scope>NUCLEOTIDE SEQUENCE [LARGE SCALE GENOMIC DNA]</scope>
    <source>
        <strain evidence="2 3">KACC 21251</strain>
    </source>
</reference>
<dbReference type="RefSeq" id="WP_166120023.1">
    <property type="nucleotide sequence ID" value="NZ_JAPIUX010000002.1"/>
</dbReference>
<name>A0ABT3Q5Q2_9PROT</name>
<feature type="transmembrane region" description="Helical" evidence="1">
    <location>
        <begin position="298"/>
        <end position="317"/>
    </location>
</feature>
<accession>A0ABT3Q5Q2</accession>
<proteinExistence type="predicted"/>
<evidence type="ECO:0000256" key="1">
    <source>
        <dbReference type="SAM" id="Phobius"/>
    </source>
</evidence>
<feature type="transmembrane region" description="Helical" evidence="1">
    <location>
        <begin position="56"/>
        <end position="75"/>
    </location>
</feature>
<gene>
    <name evidence="2" type="ORF">OQ252_04305</name>
</gene>
<keyword evidence="1" id="KW-1133">Transmembrane helix</keyword>
<comment type="caution">
    <text evidence="2">The sequence shown here is derived from an EMBL/GenBank/DDBJ whole genome shotgun (WGS) entry which is preliminary data.</text>
</comment>
<feature type="transmembrane region" description="Helical" evidence="1">
    <location>
        <begin position="274"/>
        <end position="291"/>
    </location>
</feature>
<feature type="transmembrane region" description="Helical" evidence="1">
    <location>
        <begin position="213"/>
        <end position="236"/>
    </location>
</feature>
<keyword evidence="1" id="KW-0472">Membrane</keyword>
<protein>
    <recommendedName>
        <fullName evidence="4">Glycosyltransferase RgtA/B/C/D-like domain-containing protein</fullName>
    </recommendedName>
</protein>
<feature type="transmembrane region" description="Helical" evidence="1">
    <location>
        <begin position="82"/>
        <end position="105"/>
    </location>
</feature>
<dbReference type="Proteomes" id="UP001526446">
    <property type="component" value="Unassembled WGS sequence"/>
</dbReference>
<feature type="transmembrane region" description="Helical" evidence="1">
    <location>
        <begin position="169"/>
        <end position="193"/>
    </location>
</feature>
<evidence type="ECO:0000313" key="3">
    <source>
        <dbReference type="Proteomes" id="UP001526446"/>
    </source>
</evidence>
<organism evidence="2 3">
    <name type="scientific">Acetobacter farinalis</name>
    <dbReference type="NCBI Taxonomy" id="1260984"/>
    <lineage>
        <taxon>Bacteria</taxon>
        <taxon>Pseudomonadati</taxon>
        <taxon>Pseudomonadota</taxon>
        <taxon>Alphaproteobacteria</taxon>
        <taxon>Acetobacterales</taxon>
        <taxon>Acetobacteraceae</taxon>
        <taxon>Acetobacter</taxon>
    </lineage>
</organism>